<dbReference type="InterPro" id="IPR002504">
    <property type="entry name" value="NADK"/>
</dbReference>
<dbReference type="InterPro" id="IPR016064">
    <property type="entry name" value="NAD/diacylglycerol_kinase_sf"/>
</dbReference>
<keyword evidence="1 6" id="KW-0808">Transferase</keyword>
<feature type="binding site" evidence="6">
    <location>
        <begin position="46"/>
        <end position="47"/>
    </location>
    <ligand>
        <name>NAD(+)</name>
        <dbReference type="ChEBI" id="CHEBI:57540"/>
    </ligand>
</feature>
<dbReference type="PANTHER" id="PTHR20275:SF0">
    <property type="entry name" value="NAD KINASE"/>
    <property type="match status" value="1"/>
</dbReference>
<dbReference type="SUPFAM" id="SSF111331">
    <property type="entry name" value="NAD kinase/diacylglycerol kinase-like"/>
    <property type="match status" value="1"/>
</dbReference>
<comment type="catalytic activity">
    <reaction evidence="5 6">
        <text>NAD(+) + ATP = ADP + NADP(+) + H(+)</text>
        <dbReference type="Rhea" id="RHEA:18629"/>
        <dbReference type="ChEBI" id="CHEBI:15378"/>
        <dbReference type="ChEBI" id="CHEBI:30616"/>
        <dbReference type="ChEBI" id="CHEBI:57540"/>
        <dbReference type="ChEBI" id="CHEBI:58349"/>
        <dbReference type="ChEBI" id="CHEBI:456216"/>
        <dbReference type="EC" id="2.7.1.23"/>
    </reaction>
</comment>
<dbReference type="AlphaFoldDB" id="A0A4R7C7Y8"/>
<evidence type="ECO:0000256" key="1">
    <source>
        <dbReference type="ARBA" id="ARBA00022679"/>
    </source>
</evidence>
<keyword evidence="4 6" id="KW-0520">NAD</keyword>
<feature type="active site" description="Proton acceptor" evidence="6">
    <location>
        <position position="46"/>
    </location>
</feature>
<dbReference type="GO" id="GO:0005524">
    <property type="term" value="F:ATP binding"/>
    <property type="evidence" value="ECO:0007669"/>
    <property type="project" value="UniProtKB-KW"/>
</dbReference>
<dbReference type="EC" id="2.7.1.23" evidence="6"/>
<protein>
    <recommendedName>
        <fullName evidence="6">NAD kinase</fullName>
        <ecNumber evidence="6">2.7.1.23</ecNumber>
    </recommendedName>
    <alternativeName>
        <fullName evidence="6">ATP-dependent NAD kinase</fullName>
    </alternativeName>
</protein>
<comment type="cofactor">
    <cofactor evidence="6">
        <name>a divalent metal cation</name>
        <dbReference type="ChEBI" id="CHEBI:60240"/>
    </cofactor>
</comment>
<evidence type="ECO:0000256" key="6">
    <source>
        <dbReference type="HAMAP-Rule" id="MF_00361"/>
    </source>
</evidence>
<evidence type="ECO:0000256" key="3">
    <source>
        <dbReference type="ARBA" id="ARBA00022857"/>
    </source>
</evidence>
<evidence type="ECO:0000256" key="2">
    <source>
        <dbReference type="ARBA" id="ARBA00022777"/>
    </source>
</evidence>
<dbReference type="Gene3D" id="2.60.200.30">
    <property type="entry name" value="Probable inorganic polyphosphate/atp-NAD kinase, domain 2"/>
    <property type="match status" value="1"/>
</dbReference>
<feature type="binding site" evidence="6">
    <location>
        <position position="154"/>
    </location>
    <ligand>
        <name>NAD(+)</name>
        <dbReference type="ChEBI" id="CHEBI:57540"/>
    </ligand>
</feature>
<gene>
    <name evidence="6" type="primary">nadK</name>
    <name evidence="7" type="ORF">EV668_1836</name>
</gene>
<dbReference type="GO" id="GO:0006741">
    <property type="term" value="P:NADP+ biosynthetic process"/>
    <property type="evidence" value="ECO:0007669"/>
    <property type="project" value="UniProtKB-UniRule"/>
</dbReference>
<dbReference type="HAMAP" id="MF_00361">
    <property type="entry name" value="NAD_kinase"/>
    <property type="match status" value="1"/>
</dbReference>
<feature type="binding site" evidence="6">
    <location>
        <begin position="116"/>
        <end position="117"/>
    </location>
    <ligand>
        <name>NAD(+)</name>
        <dbReference type="ChEBI" id="CHEBI:57540"/>
    </ligand>
</feature>
<accession>A0A4R7C7Y8</accession>
<dbReference type="Gene3D" id="3.40.50.10330">
    <property type="entry name" value="Probable inorganic polyphosphate/atp-NAD kinase, domain 1"/>
    <property type="match status" value="1"/>
</dbReference>
<dbReference type="Proteomes" id="UP000295122">
    <property type="component" value="Unassembled WGS sequence"/>
</dbReference>
<feature type="binding site" evidence="6">
    <location>
        <begin position="157"/>
        <end position="162"/>
    </location>
    <ligand>
        <name>NAD(+)</name>
        <dbReference type="ChEBI" id="CHEBI:57540"/>
    </ligand>
</feature>
<dbReference type="GO" id="GO:0019674">
    <property type="term" value="P:NAD+ metabolic process"/>
    <property type="evidence" value="ECO:0007669"/>
    <property type="project" value="InterPro"/>
</dbReference>
<dbReference type="InterPro" id="IPR017437">
    <property type="entry name" value="ATP-NAD_kinase_PpnK-typ_C"/>
</dbReference>
<dbReference type="Pfam" id="PF20143">
    <property type="entry name" value="NAD_kinase_C"/>
    <property type="match status" value="1"/>
</dbReference>
<dbReference type="EMBL" id="SNZR01000011">
    <property type="protein sequence ID" value="TDR94548.1"/>
    <property type="molecule type" value="Genomic_DNA"/>
</dbReference>
<keyword evidence="3 6" id="KW-0521">NADP</keyword>
<evidence type="ECO:0000256" key="4">
    <source>
        <dbReference type="ARBA" id="ARBA00023027"/>
    </source>
</evidence>
<dbReference type="GO" id="GO:0051287">
    <property type="term" value="F:NAD binding"/>
    <property type="evidence" value="ECO:0007669"/>
    <property type="project" value="UniProtKB-ARBA"/>
</dbReference>
<dbReference type="GO" id="GO:0003951">
    <property type="term" value="F:NAD+ kinase activity"/>
    <property type="evidence" value="ECO:0007669"/>
    <property type="project" value="UniProtKB-UniRule"/>
</dbReference>
<comment type="subcellular location">
    <subcellularLocation>
        <location evidence="6">Cytoplasm</location>
    </subcellularLocation>
</comment>
<evidence type="ECO:0000313" key="7">
    <source>
        <dbReference type="EMBL" id="TDR94548.1"/>
    </source>
</evidence>
<feature type="binding site" evidence="6">
    <location>
        <position position="146"/>
    </location>
    <ligand>
        <name>NAD(+)</name>
        <dbReference type="ChEBI" id="CHEBI:57540"/>
    </ligand>
</feature>
<dbReference type="PANTHER" id="PTHR20275">
    <property type="entry name" value="NAD KINASE"/>
    <property type="match status" value="1"/>
</dbReference>
<dbReference type="Pfam" id="PF01513">
    <property type="entry name" value="NAD_kinase"/>
    <property type="match status" value="1"/>
</dbReference>
<comment type="caution">
    <text evidence="7">The sequence shown here is derived from an EMBL/GenBank/DDBJ whole genome shotgun (WGS) entry which is preliminary data.</text>
</comment>
<dbReference type="NCBIfam" id="NF003406">
    <property type="entry name" value="PRK04761.1"/>
    <property type="match status" value="1"/>
</dbReference>
<dbReference type="InterPro" id="IPR017438">
    <property type="entry name" value="ATP-NAD_kinase_N"/>
</dbReference>
<proteinExistence type="inferred from homology"/>
<keyword evidence="8" id="KW-1185">Reference proteome</keyword>
<dbReference type="OrthoDB" id="9774737at2"/>
<keyword evidence="2 6" id="KW-0418">Kinase</keyword>
<organism evidence="7 8">
    <name type="scientific">Enterovirga rhinocerotis</name>
    <dbReference type="NCBI Taxonomy" id="1339210"/>
    <lineage>
        <taxon>Bacteria</taxon>
        <taxon>Pseudomonadati</taxon>
        <taxon>Pseudomonadota</taxon>
        <taxon>Alphaproteobacteria</taxon>
        <taxon>Hyphomicrobiales</taxon>
        <taxon>Methylobacteriaceae</taxon>
        <taxon>Enterovirga</taxon>
    </lineage>
</organism>
<comment type="caution">
    <text evidence="6">Lacks conserved residue(s) required for the propagation of feature annotation.</text>
</comment>
<keyword evidence="6" id="KW-0067">ATP-binding</keyword>
<sequence>MGRRYASVAFVASPTPEAEAAAVALKAEYPHVAPDEADVVVALGGDGLMLSTLHEFLGSGKPIYGMNKGTVGFLMNEFRTEGLMDRLEAAHRSVAHPLLMKATDVAGGENRAYAINEVHMLRQTHQTAKLKVEIDGRVRLEELISDGILIATPAGSTAYNLSVGGPILPLEASLLALTPISAFRPRRWRGALLPDKAAITISVTDPERRPVSATADHVEFRRIARVSVAMDHDVDLVMLHDPGHSLDERILMEQFGS</sequence>
<dbReference type="GO" id="GO:0046872">
    <property type="term" value="F:metal ion binding"/>
    <property type="evidence" value="ECO:0007669"/>
    <property type="project" value="UniProtKB-UniRule"/>
</dbReference>
<evidence type="ECO:0000256" key="5">
    <source>
        <dbReference type="ARBA" id="ARBA00047925"/>
    </source>
</evidence>
<keyword evidence="6" id="KW-0547">Nucleotide-binding</keyword>
<comment type="similarity">
    <text evidence="6">Belongs to the NAD kinase family.</text>
</comment>
<evidence type="ECO:0000313" key="8">
    <source>
        <dbReference type="Proteomes" id="UP000295122"/>
    </source>
</evidence>
<name>A0A4R7C7Y8_9HYPH</name>
<dbReference type="RefSeq" id="WP_133769429.1">
    <property type="nucleotide sequence ID" value="NZ_SNZR01000011.1"/>
</dbReference>
<comment type="function">
    <text evidence="6">Involved in the regulation of the intracellular balance of NAD and NADP, and is a key enzyme in the biosynthesis of NADP. Catalyzes specifically the phosphorylation on 2'-hydroxyl of the adenosine moiety of NAD to yield NADP.</text>
</comment>
<reference evidence="7 8" key="1">
    <citation type="submission" date="2019-03" db="EMBL/GenBank/DDBJ databases">
        <title>Genomic Encyclopedia of Type Strains, Phase IV (KMG-IV): sequencing the most valuable type-strain genomes for metagenomic binning, comparative biology and taxonomic classification.</title>
        <authorList>
            <person name="Goeker M."/>
        </authorList>
    </citation>
    <scope>NUCLEOTIDE SEQUENCE [LARGE SCALE GENOMIC DNA]</scope>
    <source>
        <strain evidence="7 8">DSM 25903</strain>
    </source>
</reference>
<keyword evidence="6" id="KW-0963">Cytoplasm</keyword>
<dbReference type="GO" id="GO:0005737">
    <property type="term" value="C:cytoplasm"/>
    <property type="evidence" value="ECO:0007669"/>
    <property type="project" value="UniProtKB-SubCell"/>
</dbReference>